<comment type="subcellular location">
    <subcellularLocation>
        <location evidence="11">Cytoplasm</location>
    </subcellularLocation>
</comment>
<keyword evidence="7 11" id="KW-0418">Kinase</keyword>
<dbReference type="NCBIfam" id="TIGR02477">
    <property type="entry name" value="PFKA_PPi"/>
    <property type="match status" value="1"/>
</dbReference>
<accession>A0A835F640</accession>
<name>A0A835F640_9POAL</name>
<dbReference type="PRINTS" id="PR00476">
    <property type="entry name" value="PHFRCTKINASE"/>
</dbReference>
<feature type="domain" description="Phosphofructokinase" evidence="12">
    <location>
        <begin position="83"/>
        <end position="336"/>
    </location>
</feature>
<keyword evidence="8 11" id="KW-0460">Magnesium</keyword>
<comment type="function">
    <text evidence="11">Catalytic subunit of pyrophosphate--fructose 6-phosphate 1-phosphotransferase. Catalyzes the phosphorylation of D-fructose 6-phosphate, the first committing step of glycolysis. Uses inorganic phosphate (PPi) as phosphoryl donor instead of ATP like common ATP-dependent phosphofructokinases (ATP-PFKs), which renders the reaction reversible, and can thus function both in glycolysis and gluconeogenesis.</text>
</comment>
<dbReference type="NCBIfam" id="NF005482">
    <property type="entry name" value="PRK07085.1"/>
    <property type="match status" value="1"/>
</dbReference>
<dbReference type="FunFam" id="1.10.10.480:FF:000002">
    <property type="entry name" value="Pyrophosphate--fructose 6-phosphate 1-phosphotransferase subunit beta"/>
    <property type="match status" value="1"/>
</dbReference>
<dbReference type="GO" id="GO:0015979">
    <property type="term" value="P:photosynthesis"/>
    <property type="evidence" value="ECO:0007669"/>
    <property type="project" value="TreeGrafter"/>
</dbReference>
<dbReference type="GO" id="GO:0006002">
    <property type="term" value="P:fructose 6-phosphate metabolic process"/>
    <property type="evidence" value="ECO:0007669"/>
    <property type="project" value="InterPro"/>
</dbReference>
<evidence type="ECO:0000256" key="4">
    <source>
        <dbReference type="ARBA" id="ARBA00022533"/>
    </source>
</evidence>
<feature type="binding site" evidence="11">
    <location>
        <begin position="426"/>
        <end position="429"/>
    </location>
    <ligand>
        <name>substrate</name>
    </ligand>
</feature>
<feature type="binding site" evidence="11">
    <location>
        <begin position="213"/>
        <end position="215"/>
    </location>
    <ligand>
        <name>substrate</name>
    </ligand>
</feature>
<dbReference type="SUPFAM" id="SSF53784">
    <property type="entry name" value="Phosphofructokinase"/>
    <property type="match status" value="1"/>
</dbReference>
<dbReference type="EMBL" id="JACEFO010001623">
    <property type="protein sequence ID" value="KAF8729512.1"/>
    <property type="molecule type" value="Genomic_DNA"/>
</dbReference>
<comment type="similarity">
    <text evidence="11">Belongs to the phosphofructokinase type A (PFKA) family. PPi-dependent PFK group II subfamily. Clade 'Long' sub-subfamily.</text>
</comment>
<comment type="caution">
    <text evidence="13">The sequence shown here is derived from an EMBL/GenBank/DDBJ whole genome shotgun (WGS) entry which is preliminary data.</text>
</comment>
<evidence type="ECO:0000259" key="12">
    <source>
        <dbReference type="Pfam" id="PF00365"/>
    </source>
</evidence>
<keyword evidence="6 11" id="KW-0479">Metal-binding</keyword>
<feature type="binding site" evidence="11">
    <location>
        <position position="91"/>
    </location>
    <ligand>
        <name>diphosphate</name>
        <dbReference type="ChEBI" id="CHEBI:33019"/>
    </ligand>
</feature>
<evidence type="ECO:0000256" key="6">
    <source>
        <dbReference type="ARBA" id="ARBA00022723"/>
    </source>
</evidence>
<dbReference type="GO" id="GO:0009749">
    <property type="term" value="P:response to glucose"/>
    <property type="evidence" value="ECO:0007669"/>
    <property type="project" value="TreeGrafter"/>
</dbReference>
<evidence type="ECO:0000256" key="1">
    <source>
        <dbReference type="ARBA" id="ARBA00001946"/>
    </source>
</evidence>
<dbReference type="GO" id="GO:0047334">
    <property type="term" value="F:diphosphate-fructose-6-phosphate 1-phosphotransferase activity"/>
    <property type="evidence" value="ECO:0007669"/>
    <property type="project" value="UniProtKB-EC"/>
</dbReference>
<feature type="binding site" evidence="11">
    <location>
        <position position="321"/>
    </location>
    <ligand>
        <name>substrate</name>
    </ligand>
</feature>
<comment type="pathway">
    <text evidence="11">Carbohydrate degradation; glycolysis; D-glyceraldehyde 3-phosphate and glycerone phosphate from D-glucose: step 3/4.</text>
</comment>
<evidence type="ECO:0000256" key="9">
    <source>
        <dbReference type="ARBA" id="ARBA00023152"/>
    </source>
</evidence>
<gene>
    <name evidence="11" type="primary">PFP-BETA</name>
    <name evidence="13" type="ORF">HU200_017451</name>
</gene>
<dbReference type="Gene3D" id="3.40.50.450">
    <property type="match status" value="1"/>
</dbReference>
<comment type="subunit">
    <text evidence="11">Tetramer of two alpha (regulatory) and two beta (catalytic) chains.</text>
</comment>
<feature type="binding site" evidence="11">
    <location>
        <begin position="260"/>
        <end position="262"/>
    </location>
    <ligand>
        <name>substrate</name>
    </ligand>
</feature>
<dbReference type="PIRSF" id="PIRSF005677">
    <property type="entry name" value="PPi_PFK_PfpB"/>
    <property type="match status" value="1"/>
</dbReference>
<comment type="catalytic activity">
    <reaction evidence="10 11">
        <text>beta-D-fructose 6-phosphate + diphosphate = beta-D-fructose 1,6-bisphosphate + phosphate + H(+)</text>
        <dbReference type="Rhea" id="RHEA:13613"/>
        <dbReference type="ChEBI" id="CHEBI:15378"/>
        <dbReference type="ChEBI" id="CHEBI:32966"/>
        <dbReference type="ChEBI" id="CHEBI:33019"/>
        <dbReference type="ChEBI" id="CHEBI:43474"/>
        <dbReference type="ChEBI" id="CHEBI:57634"/>
        <dbReference type="EC" id="2.7.1.90"/>
    </reaction>
</comment>
<evidence type="ECO:0000256" key="7">
    <source>
        <dbReference type="ARBA" id="ARBA00022777"/>
    </source>
</evidence>
<reference evidence="13" key="1">
    <citation type="submission" date="2020-07" db="EMBL/GenBank/DDBJ databases">
        <title>Genome sequence and genetic diversity analysis of an under-domesticated orphan crop, white fonio (Digitaria exilis).</title>
        <authorList>
            <person name="Bennetzen J.L."/>
            <person name="Chen S."/>
            <person name="Ma X."/>
            <person name="Wang X."/>
            <person name="Yssel A.E.J."/>
            <person name="Chaluvadi S.R."/>
            <person name="Johnson M."/>
            <person name="Gangashetty P."/>
            <person name="Hamidou F."/>
            <person name="Sanogo M.D."/>
            <person name="Zwaenepoel A."/>
            <person name="Wallace J."/>
            <person name="Van De Peer Y."/>
            <person name="Van Deynze A."/>
        </authorList>
    </citation>
    <scope>NUCLEOTIDE SEQUENCE</scope>
    <source>
        <tissue evidence="13">Leaves</tissue>
    </source>
</reference>
<comment type="cofactor">
    <cofactor evidence="1 11">
        <name>Mg(2+)</name>
        <dbReference type="ChEBI" id="CHEBI:18420"/>
    </cofactor>
</comment>
<evidence type="ECO:0000256" key="10">
    <source>
        <dbReference type="ARBA" id="ARBA00048072"/>
    </source>
</evidence>
<feature type="binding site" evidence="11">
    <location>
        <position position="185"/>
    </location>
    <ligand>
        <name>Mg(2+)</name>
        <dbReference type="ChEBI" id="CHEBI:18420"/>
        <note>catalytic</note>
    </ligand>
</feature>
<keyword evidence="3 11" id="KW-0963">Cytoplasm</keyword>
<protein>
    <recommendedName>
        <fullName evidence="11">Pyrophosphate--fructose 6-phosphate 1-phosphotransferase subunit beta</fullName>
        <shortName evidence="11">PFP</shortName>
        <ecNumber evidence="11">2.7.1.90</ecNumber>
    </recommendedName>
    <alternativeName>
        <fullName evidence="11">6-phosphofructokinase, pyrophosphate dependent</fullName>
    </alternativeName>
    <alternativeName>
        <fullName evidence="11">PPi-PFK</fullName>
    </alternativeName>
    <alternativeName>
        <fullName evidence="11">Pyrophosphate-dependent 6-phosphofructose-1-kinase</fullName>
    </alternativeName>
</protein>
<sequence length="553" mass="60155">MAAVNGTSPGRLASVYSEVQTSRLHHALQLPSVLGSQFSLVDGPPSSATGNPDEIAKLFPNLFGQPSAALVPAKEAVEGKPLKVGVVLSGGQAPGGHNVICGIFDFLQHCAKGSTMYGFKGGPAGVMKCKYVELNTDFVYPYRNQGGFDMICSGRDKIETPEQFKQAEDTANKLELDGLVVIGGDDSNTNACLIAEYFRSKNLKTRVIGCPKTIDGDLKCKEVPTSFGFDTACKIYSEMIGNVMTDARSSGKYYHFVRLMGRAASHITLECALQTHPNIALIGEEVAEKKQTLKNVTDYITDIFCKRAELGYNYGVILIPEGLIDFIPEIQKLIAELNEILAHDTVDEAGVWKNKLEPESKKLFEFLPPSIQEQLLLERDPHGNVQVAKIETEKMLIAMVETELEKRKSEGKYKGTFIGQSHFFGYEGRCGLPTNFDASYCYALGYGAGALLQCGKTGLISSVGNLAAPVAEWTVGGTALTSLMDVERRHGKFKPVIKKAMVELDAAPFKKFASLRDEWAIKNRYISPGPIQFIGSGADAVNHTLLLEFGVQA</sequence>
<keyword evidence="14" id="KW-1185">Reference proteome</keyword>
<evidence type="ECO:0000313" key="14">
    <source>
        <dbReference type="Proteomes" id="UP000636709"/>
    </source>
</evidence>
<comment type="function">
    <text evidence="2">Catalyzes the phosphorylation of D-fructose 6-phosphate, the first committing step of glycolysis. Uses inorganic phosphate (PPi) as phosphoryl donor instead of ATP like common ATP-dependent phosphofructokinases (ATP-PFKs), which renders the reaction reversible, and can thus function both in glycolysis and gluconeogenesis. Consistently, PPi-PFK can replace the enzymes of both the forward (ATP-PFK) and reverse (fructose-bisphosphatase (FBPase)) reactions.</text>
</comment>
<dbReference type="AlphaFoldDB" id="A0A835F640"/>
<comment type="caution">
    <text evidence="11">Lacks conserved residue(s) required for the propagation of feature annotation.</text>
</comment>
<keyword evidence="4 11" id="KW-0021">Allosteric enzyme</keyword>
<dbReference type="InterPro" id="IPR022953">
    <property type="entry name" value="ATP_PFK"/>
</dbReference>
<evidence type="ECO:0000256" key="8">
    <source>
        <dbReference type="ARBA" id="ARBA00022842"/>
    </source>
</evidence>
<proteinExistence type="inferred from homology"/>
<dbReference type="InterPro" id="IPR011183">
    <property type="entry name" value="PfpB_PPi_PFK"/>
</dbReference>
<keyword evidence="5 11" id="KW-0808">Transferase</keyword>
<keyword evidence="9 11" id="KW-0324">Glycolysis</keyword>
<dbReference type="Gene3D" id="1.10.10.480">
    <property type="entry name" value="Phosphofructokinase, domain 3"/>
    <property type="match status" value="1"/>
</dbReference>
<feature type="active site" description="Proton acceptor" evidence="11">
    <location>
        <position position="215"/>
    </location>
</feature>
<dbReference type="OrthoDB" id="537915at2759"/>
<comment type="activity regulation">
    <text evidence="11">Allosterically activated by fructose 2,6-bisphosphate.</text>
</comment>
<dbReference type="HAMAP" id="MF_01980">
    <property type="entry name" value="Phosphofructokinase_II_Long"/>
    <property type="match status" value="1"/>
</dbReference>
<dbReference type="Proteomes" id="UP000636709">
    <property type="component" value="Unassembled WGS sequence"/>
</dbReference>
<dbReference type="InterPro" id="IPR000023">
    <property type="entry name" value="Phosphofructokinase_dom"/>
</dbReference>
<evidence type="ECO:0000313" key="13">
    <source>
        <dbReference type="EMBL" id="KAF8729512.1"/>
    </source>
</evidence>
<evidence type="ECO:0000256" key="3">
    <source>
        <dbReference type="ARBA" id="ARBA00022490"/>
    </source>
</evidence>
<dbReference type="PANTHER" id="PTHR43650">
    <property type="entry name" value="PYROPHOSPHATE--FRUCTOSE 6-PHOSPHATE 1-PHOSPHOTRANSFERASE"/>
    <property type="match status" value="1"/>
</dbReference>
<evidence type="ECO:0000256" key="2">
    <source>
        <dbReference type="ARBA" id="ARBA00003138"/>
    </source>
</evidence>
<feature type="site" description="Important for catalytic activity and substrate specificity; stabilizes the transition state when the phosphoryl donor is PPi; prevents ATP from binding by mimicking the alpha-phosphate group of ATP" evidence="11">
    <location>
        <position position="186"/>
    </location>
</feature>
<dbReference type="Pfam" id="PF00365">
    <property type="entry name" value="PFK"/>
    <property type="match status" value="1"/>
</dbReference>
<dbReference type="UniPathway" id="UPA00109">
    <property type="reaction ID" value="UER00182"/>
</dbReference>
<dbReference type="GO" id="GO:0046872">
    <property type="term" value="F:metal ion binding"/>
    <property type="evidence" value="ECO:0007669"/>
    <property type="project" value="UniProtKB-KW"/>
</dbReference>
<feature type="site" description="Important for catalytic activity; stabilizes the transition state when the phosphoryl donor is PPi" evidence="11">
    <location>
        <position position="212"/>
    </location>
</feature>
<dbReference type="Gene3D" id="3.40.50.460">
    <property type="entry name" value="Phosphofructokinase domain"/>
    <property type="match status" value="1"/>
</dbReference>
<evidence type="ECO:0000256" key="11">
    <source>
        <dbReference type="HAMAP-Rule" id="MF_03185"/>
    </source>
</evidence>
<organism evidence="13 14">
    <name type="scientific">Digitaria exilis</name>
    <dbReference type="NCBI Taxonomy" id="1010633"/>
    <lineage>
        <taxon>Eukaryota</taxon>
        <taxon>Viridiplantae</taxon>
        <taxon>Streptophyta</taxon>
        <taxon>Embryophyta</taxon>
        <taxon>Tracheophyta</taxon>
        <taxon>Spermatophyta</taxon>
        <taxon>Magnoliopsida</taxon>
        <taxon>Liliopsida</taxon>
        <taxon>Poales</taxon>
        <taxon>Poaceae</taxon>
        <taxon>PACMAD clade</taxon>
        <taxon>Panicoideae</taxon>
        <taxon>Panicodae</taxon>
        <taxon>Paniceae</taxon>
        <taxon>Anthephorinae</taxon>
        <taxon>Digitaria</taxon>
    </lineage>
</organism>
<dbReference type="InterPro" id="IPR035966">
    <property type="entry name" value="PKF_sf"/>
</dbReference>
<dbReference type="GO" id="GO:0005524">
    <property type="term" value="F:ATP binding"/>
    <property type="evidence" value="ECO:0007669"/>
    <property type="project" value="InterPro"/>
</dbReference>
<dbReference type="GO" id="GO:0003872">
    <property type="term" value="F:6-phosphofructokinase activity"/>
    <property type="evidence" value="ECO:0007669"/>
    <property type="project" value="UniProtKB-UniRule"/>
</dbReference>
<evidence type="ECO:0000256" key="5">
    <source>
        <dbReference type="ARBA" id="ARBA00022679"/>
    </source>
</evidence>
<dbReference type="EC" id="2.7.1.90" evidence="11"/>
<feature type="binding site" evidence="11">
    <location>
        <begin position="252"/>
        <end position="253"/>
    </location>
    <ligand>
        <name>substrate</name>
        <note>ligand shared between dimeric partners</note>
    </ligand>
</feature>
<dbReference type="PANTHER" id="PTHR43650:SF1">
    <property type="entry name" value="PYROPHOSPHATE--FRUCTOSE 6-PHOSPHATE 1-PHOSPHOTRANSFERASE SUBUNIT BETA 2"/>
    <property type="match status" value="1"/>
</dbReference>
<dbReference type="GO" id="GO:0005829">
    <property type="term" value="C:cytosol"/>
    <property type="evidence" value="ECO:0007669"/>
    <property type="project" value="TreeGrafter"/>
</dbReference>